<feature type="domain" description="GFO/IDH/MocA-like oxidoreductase" evidence="3">
    <location>
        <begin position="133"/>
        <end position="280"/>
    </location>
</feature>
<dbReference type="OrthoDB" id="25239at2157"/>
<dbReference type="SUPFAM" id="SSF55347">
    <property type="entry name" value="Glyceraldehyde-3-phosphate dehydrogenase-like, C-terminal domain"/>
    <property type="match status" value="1"/>
</dbReference>
<evidence type="ECO:0000313" key="5">
    <source>
        <dbReference type="Proteomes" id="UP000054387"/>
    </source>
</evidence>
<evidence type="ECO:0008006" key="6">
    <source>
        <dbReference type="Google" id="ProtNLM"/>
    </source>
</evidence>
<dbReference type="RefSeq" id="WP_058580209.1">
    <property type="nucleotide sequence ID" value="NZ_LOPU01000004.1"/>
</dbReference>
<reference evidence="4 5" key="1">
    <citation type="submission" date="2015-12" db="EMBL/GenBank/DDBJ databases">
        <title>Haloprofundus marisrubri gen. nov., sp. nov., an extremely halophilic archaeon isolated from the Discovery deep brine-seawater interface in the Red Sea.</title>
        <authorList>
            <person name="Zhang G."/>
            <person name="Stingl U."/>
            <person name="Rashid M."/>
        </authorList>
    </citation>
    <scope>NUCLEOTIDE SEQUENCE [LARGE SCALE GENOMIC DNA]</scope>
    <source>
        <strain evidence="4 5">SB9</strain>
    </source>
</reference>
<accession>A0A0W1REG7</accession>
<dbReference type="SUPFAM" id="SSF51735">
    <property type="entry name" value="NAD(P)-binding Rossmann-fold domains"/>
    <property type="match status" value="1"/>
</dbReference>
<dbReference type="AlphaFoldDB" id="A0A0W1REG7"/>
<organism evidence="4 5">
    <name type="scientific">Haloprofundus marisrubri</name>
    <dbReference type="NCBI Taxonomy" id="1514971"/>
    <lineage>
        <taxon>Archaea</taxon>
        <taxon>Methanobacteriati</taxon>
        <taxon>Methanobacteriota</taxon>
        <taxon>Stenosarchaea group</taxon>
        <taxon>Halobacteria</taxon>
        <taxon>Halobacteriales</taxon>
        <taxon>Haloferacaceae</taxon>
        <taxon>Haloprofundus</taxon>
    </lineage>
</organism>
<dbReference type="InterPro" id="IPR055170">
    <property type="entry name" value="GFO_IDH_MocA-like_dom"/>
</dbReference>
<sequence length="382" mass="41998">MNPISVAIIGAGNRGATHIAHVYNKTPRVDVAAIVDIDTESASALAEQYDIKDTYADYHDALSNPDIDVIDICVHNNLHAPIAIDALEAGKHVYSEKPMAGSYRDAKQMYDAAARNNCELAVQNIELYSKETRAAKRLIDDGRLGTLFYGHAAYKRIRGRPYINGYGTASFRNKQAASGGPVYDIGTYPIGQMLYLLGNPEVERVSGATFDGTDELFSEDHVGDNANRYRQRLSETDEMEDVGFGFARLSNGKILTIEAAWGMFANSSDTSQVVGATGGVQLDPFEFRTTVADTDLTASVDVDGFARREQRYTGDNIESELWDSDLYNWICGLQEDRETIPTAEIALNSMLIMEGIYLSDERGREVSAEEIVDQSESTALDP</sequence>
<dbReference type="InterPro" id="IPR036291">
    <property type="entry name" value="NAD(P)-bd_dom_sf"/>
</dbReference>
<evidence type="ECO:0000259" key="2">
    <source>
        <dbReference type="Pfam" id="PF01408"/>
    </source>
</evidence>
<dbReference type="InterPro" id="IPR000683">
    <property type="entry name" value="Gfo/Idh/MocA-like_OxRdtase_N"/>
</dbReference>
<feature type="domain" description="Gfo/Idh/MocA-like oxidoreductase N-terminal" evidence="2">
    <location>
        <begin position="4"/>
        <end position="122"/>
    </location>
</feature>
<dbReference type="Proteomes" id="UP000054387">
    <property type="component" value="Unassembled WGS sequence"/>
</dbReference>
<keyword evidence="5" id="KW-1185">Reference proteome</keyword>
<dbReference type="GO" id="GO:0000166">
    <property type="term" value="F:nucleotide binding"/>
    <property type="evidence" value="ECO:0007669"/>
    <property type="project" value="InterPro"/>
</dbReference>
<dbReference type="Pfam" id="PF01408">
    <property type="entry name" value="GFO_IDH_MocA"/>
    <property type="match status" value="1"/>
</dbReference>
<name>A0A0W1REG7_9EURY</name>
<protein>
    <recommendedName>
        <fullName evidence="6">Oxidoreductase</fullName>
    </recommendedName>
</protein>
<dbReference type="Gene3D" id="3.30.360.10">
    <property type="entry name" value="Dihydrodipicolinate Reductase, domain 2"/>
    <property type="match status" value="1"/>
</dbReference>
<dbReference type="EMBL" id="LOPU01000004">
    <property type="protein sequence ID" value="KTG11475.1"/>
    <property type="molecule type" value="Genomic_DNA"/>
</dbReference>
<proteinExistence type="predicted"/>
<dbReference type="PANTHER" id="PTHR43818">
    <property type="entry name" value="BCDNA.GH03377"/>
    <property type="match status" value="1"/>
</dbReference>
<dbReference type="InterPro" id="IPR050463">
    <property type="entry name" value="Gfo/Idh/MocA_oxidrdct_glycsds"/>
</dbReference>
<keyword evidence="1" id="KW-0560">Oxidoreductase</keyword>
<dbReference type="PANTHER" id="PTHR43818:SF11">
    <property type="entry name" value="BCDNA.GH03377"/>
    <property type="match status" value="1"/>
</dbReference>
<dbReference type="Pfam" id="PF22725">
    <property type="entry name" value="GFO_IDH_MocA_C3"/>
    <property type="match status" value="1"/>
</dbReference>
<dbReference type="STRING" id="1514971.AUR64_04270"/>
<evidence type="ECO:0000313" key="4">
    <source>
        <dbReference type="EMBL" id="KTG11475.1"/>
    </source>
</evidence>
<evidence type="ECO:0000259" key="3">
    <source>
        <dbReference type="Pfam" id="PF22725"/>
    </source>
</evidence>
<evidence type="ECO:0000256" key="1">
    <source>
        <dbReference type="ARBA" id="ARBA00023002"/>
    </source>
</evidence>
<comment type="caution">
    <text evidence="4">The sequence shown here is derived from an EMBL/GenBank/DDBJ whole genome shotgun (WGS) entry which is preliminary data.</text>
</comment>
<gene>
    <name evidence="4" type="ORF">AUR64_04270</name>
</gene>
<dbReference type="Gene3D" id="3.40.50.720">
    <property type="entry name" value="NAD(P)-binding Rossmann-like Domain"/>
    <property type="match status" value="1"/>
</dbReference>
<dbReference type="GO" id="GO:0016491">
    <property type="term" value="F:oxidoreductase activity"/>
    <property type="evidence" value="ECO:0007669"/>
    <property type="project" value="UniProtKB-KW"/>
</dbReference>